<comment type="caution">
    <text evidence="5">The sequence shown here is derived from an EMBL/GenBank/DDBJ whole genome shotgun (WGS) entry which is preliminary data.</text>
</comment>
<dbReference type="PANTHER" id="PTHR43280:SF10">
    <property type="entry name" value="REGULATORY PROTEIN POCR"/>
    <property type="match status" value="1"/>
</dbReference>
<dbReference type="EMBL" id="QGGI01000026">
    <property type="protein sequence ID" value="PWJ87132.1"/>
    <property type="molecule type" value="Genomic_DNA"/>
</dbReference>
<dbReference type="AlphaFoldDB" id="A0AA45C4Q7"/>
<dbReference type="SUPFAM" id="SSF46689">
    <property type="entry name" value="Homeodomain-like"/>
    <property type="match status" value="2"/>
</dbReference>
<dbReference type="InterPro" id="IPR018060">
    <property type="entry name" value="HTH_AraC"/>
</dbReference>
<dbReference type="Pfam" id="PF12833">
    <property type="entry name" value="HTH_18"/>
    <property type="match status" value="1"/>
</dbReference>
<dbReference type="InterPro" id="IPR009057">
    <property type="entry name" value="Homeodomain-like_sf"/>
</dbReference>
<dbReference type="InterPro" id="IPR020449">
    <property type="entry name" value="Tscrpt_reg_AraC-type_HTH"/>
</dbReference>
<protein>
    <submittedName>
        <fullName evidence="5">AraC-like DNA-binding protein</fullName>
    </submittedName>
</protein>
<sequence>MINDKIKKICEYTFYMTDCDTYIFEEKTQIVLLYDGFKYKSIINSNIIKILKNTDRYLSIKKIKNKIYLIGYFKYYESYIIVKIDERDNHNLNKSVLYYSIFLKNLIENNHNIIEKIYENTLLNYNFDNEYNEIEETIETETEKYFFNMEDKIFNNFKNKKFDEVKEDLSFLIESIENLNYNKNEFRLIKNLYIILISDLIDIAIDIFNEKKLFYDLLYKYMIKIESIKNMTILKLNAISFIEDIKQIQIHHSTKKYSLKVKKIIKYIEKNLNKNIKLEEISLNIGISKSHMCKIFKKEMNKTINDYIIDRKIEKAKNLLKYTDLNIKNIYSEIGFNDQSYFSFIFKKKVGVTPIQYKNSNHII</sequence>
<dbReference type="GO" id="GO:0043565">
    <property type="term" value="F:sequence-specific DNA binding"/>
    <property type="evidence" value="ECO:0007669"/>
    <property type="project" value="InterPro"/>
</dbReference>
<accession>A0AA45C4Q7</accession>
<dbReference type="Gene3D" id="1.10.10.60">
    <property type="entry name" value="Homeodomain-like"/>
    <property type="match status" value="2"/>
</dbReference>
<dbReference type="PRINTS" id="PR00032">
    <property type="entry name" value="HTHARAC"/>
</dbReference>
<dbReference type="GO" id="GO:0003700">
    <property type="term" value="F:DNA-binding transcription factor activity"/>
    <property type="evidence" value="ECO:0007669"/>
    <property type="project" value="InterPro"/>
</dbReference>
<dbReference type="RefSeq" id="WP_109606403.1">
    <property type="nucleotide sequence ID" value="NZ_QGGI01000026.1"/>
</dbReference>
<reference evidence="5 6" key="1">
    <citation type="submission" date="2018-05" db="EMBL/GenBank/DDBJ databases">
        <title>Genomic Encyclopedia of Type Strains, Phase IV (KMG-IV): sequencing the most valuable type-strain genomes for metagenomic binning, comparative biology and taxonomic classification.</title>
        <authorList>
            <person name="Goeker M."/>
        </authorList>
    </citation>
    <scope>NUCLEOTIDE SEQUENCE [LARGE SCALE GENOMIC DNA]</scope>
    <source>
        <strain evidence="5 6">DSM 24906</strain>
    </source>
</reference>
<evidence type="ECO:0000259" key="4">
    <source>
        <dbReference type="PROSITE" id="PS01124"/>
    </source>
</evidence>
<evidence type="ECO:0000313" key="6">
    <source>
        <dbReference type="Proteomes" id="UP000245921"/>
    </source>
</evidence>
<dbReference type="Proteomes" id="UP000245921">
    <property type="component" value="Unassembled WGS sequence"/>
</dbReference>
<gene>
    <name evidence="5" type="ORF">C7380_12614</name>
</gene>
<evidence type="ECO:0000256" key="3">
    <source>
        <dbReference type="ARBA" id="ARBA00023163"/>
    </source>
</evidence>
<organism evidence="5 6">
    <name type="scientific">Oceanotoga teriensis</name>
    <dbReference type="NCBI Taxonomy" id="515440"/>
    <lineage>
        <taxon>Bacteria</taxon>
        <taxon>Thermotogati</taxon>
        <taxon>Thermotogota</taxon>
        <taxon>Thermotogae</taxon>
        <taxon>Petrotogales</taxon>
        <taxon>Petrotogaceae</taxon>
        <taxon>Oceanotoga</taxon>
    </lineage>
</organism>
<keyword evidence="3" id="KW-0804">Transcription</keyword>
<dbReference type="PROSITE" id="PS01124">
    <property type="entry name" value="HTH_ARAC_FAMILY_2"/>
    <property type="match status" value="1"/>
</dbReference>
<proteinExistence type="predicted"/>
<dbReference type="PANTHER" id="PTHR43280">
    <property type="entry name" value="ARAC-FAMILY TRANSCRIPTIONAL REGULATOR"/>
    <property type="match status" value="1"/>
</dbReference>
<evidence type="ECO:0000256" key="2">
    <source>
        <dbReference type="ARBA" id="ARBA00023125"/>
    </source>
</evidence>
<evidence type="ECO:0000256" key="1">
    <source>
        <dbReference type="ARBA" id="ARBA00023015"/>
    </source>
</evidence>
<keyword evidence="2 5" id="KW-0238">DNA-binding</keyword>
<feature type="domain" description="HTH araC/xylS-type" evidence="4">
    <location>
        <begin position="262"/>
        <end position="360"/>
    </location>
</feature>
<evidence type="ECO:0000313" key="5">
    <source>
        <dbReference type="EMBL" id="PWJ87132.1"/>
    </source>
</evidence>
<keyword evidence="6" id="KW-1185">Reference proteome</keyword>
<name>A0AA45C4Q7_9BACT</name>
<dbReference type="SMART" id="SM00342">
    <property type="entry name" value="HTH_ARAC"/>
    <property type="match status" value="1"/>
</dbReference>
<keyword evidence="1" id="KW-0805">Transcription regulation</keyword>